<gene>
    <name evidence="6" type="ORF">V6575_08405</name>
</gene>
<proteinExistence type="inferred from homology"/>
<dbReference type="PRINTS" id="PR00039">
    <property type="entry name" value="HTHLYSR"/>
</dbReference>
<evidence type="ECO:0000256" key="1">
    <source>
        <dbReference type="ARBA" id="ARBA00009437"/>
    </source>
</evidence>
<comment type="similarity">
    <text evidence="1">Belongs to the LysR transcriptional regulatory family.</text>
</comment>
<name>A0ABU8TIW3_9HYPH</name>
<dbReference type="Gene3D" id="1.10.10.10">
    <property type="entry name" value="Winged helix-like DNA-binding domain superfamily/Winged helix DNA-binding domain"/>
    <property type="match status" value="1"/>
</dbReference>
<evidence type="ECO:0000313" key="6">
    <source>
        <dbReference type="EMBL" id="MEJ8474109.1"/>
    </source>
</evidence>
<dbReference type="Gene3D" id="3.40.190.290">
    <property type="match status" value="1"/>
</dbReference>
<dbReference type="InterPro" id="IPR058163">
    <property type="entry name" value="LysR-type_TF_proteobact-type"/>
</dbReference>
<evidence type="ECO:0000259" key="5">
    <source>
        <dbReference type="PROSITE" id="PS50931"/>
    </source>
</evidence>
<dbReference type="CDD" id="cd08422">
    <property type="entry name" value="PBP2_CrgA_like"/>
    <property type="match status" value="1"/>
</dbReference>
<keyword evidence="3" id="KW-0238">DNA-binding</keyword>
<evidence type="ECO:0000313" key="7">
    <source>
        <dbReference type="Proteomes" id="UP001385499"/>
    </source>
</evidence>
<protein>
    <submittedName>
        <fullName evidence="6">LysR substrate-binding domain-containing protein</fullName>
    </submittedName>
</protein>
<dbReference type="SUPFAM" id="SSF53850">
    <property type="entry name" value="Periplasmic binding protein-like II"/>
    <property type="match status" value="1"/>
</dbReference>
<dbReference type="PANTHER" id="PTHR30537:SF5">
    <property type="entry name" value="HTH-TYPE TRANSCRIPTIONAL ACTIVATOR TTDR-RELATED"/>
    <property type="match status" value="1"/>
</dbReference>
<accession>A0ABU8TIW3</accession>
<dbReference type="Proteomes" id="UP001385499">
    <property type="component" value="Unassembled WGS sequence"/>
</dbReference>
<dbReference type="Pfam" id="PF03466">
    <property type="entry name" value="LysR_substrate"/>
    <property type="match status" value="1"/>
</dbReference>
<keyword evidence="7" id="KW-1185">Reference proteome</keyword>
<keyword evidence="2" id="KW-0805">Transcription regulation</keyword>
<feature type="domain" description="HTH lysR-type" evidence="5">
    <location>
        <begin position="1"/>
        <end position="59"/>
    </location>
</feature>
<dbReference type="InterPro" id="IPR005119">
    <property type="entry name" value="LysR_subst-bd"/>
</dbReference>
<comment type="caution">
    <text evidence="6">The sequence shown here is derived from an EMBL/GenBank/DDBJ whole genome shotgun (WGS) entry which is preliminary data.</text>
</comment>
<dbReference type="InterPro" id="IPR000847">
    <property type="entry name" value="LysR_HTH_N"/>
</dbReference>
<keyword evidence="4" id="KW-0804">Transcription</keyword>
<dbReference type="InterPro" id="IPR036390">
    <property type="entry name" value="WH_DNA-bd_sf"/>
</dbReference>
<dbReference type="PANTHER" id="PTHR30537">
    <property type="entry name" value="HTH-TYPE TRANSCRIPTIONAL REGULATOR"/>
    <property type="match status" value="1"/>
</dbReference>
<evidence type="ECO:0000256" key="3">
    <source>
        <dbReference type="ARBA" id="ARBA00023125"/>
    </source>
</evidence>
<evidence type="ECO:0000256" key="4">
    <source>
        <dbReference type="ARBA" id="ARBA00023163"/>
    </source>
</evidence>
<dbReference type="EMBL" id="JBAKIA010000004">
    <property type="protein sequence ID" value="MEJ8474109.1"/>
    <property type="molecule type" value="Genomic_DNA"/>
</dbReference>
<sequence>MDKIVALTSFVTAVDMGSFSAAANTLGISQPAVSQHVRSLEQELATRLLNRTTRQLGTTEAGDRYYAYARDILEKLQEADRSVRSLDEQMTGCLSIGAAQGFTVGAFADFFTAFQKRYPKLCLNLSLHDHFQDLQAEGLDVAIRFGDLHDDRLIVRKLGTAERCLTASPEYLDTHGRPQTPEDLSEHRYLLYSNFLNQREIPLTGPGGERRITRITPTMRSNNSAMLRHAALAGLGISVMHSWMLYPLMREGKLEHVLPKWLYDPQPLHAVYPSNRYIPLKVRRFVDEFTAFFDQQVARDWRDPVQS</sequence>
<dbReference type="SUPFAM" id="SSF46785">
    <property type="entry name" value="Winged helix' DNA-binding domain"/>
    <property type="match status" value="1"/>
</dbReference>
<dbReference type="Pfam" id="PF00126">
    <property type="entry name" value="HTH_1"/>
    <property type="match status" value="1"/>
</dbReference>
<dbReference type="InterPro" id="IPR036388">
    <property type="entry name" value="WH-like_DNA-bd_sf"/>
</dbReference>
<organism evidence="6 7">
    <name type="scientific">Roseibium algae</name>
    <dbReference type="NCBI Taxonomy" id="3123038"/>
    <lineage>
        <taxon>Bacteria</taxon>
        <taxon>Pseudomonadati</taxon>
        <taxon>Pseudomonadota</taxon>
        <taxon>Alphaproteobacteria</taxon>
        <taxon>Hyphomicrobiales</taxon>
        <taxon>Stappiaceae</taxon>
        <taxon>Roseibium</taxon>
    </lineage>
</organism>
<dbReference type="RefSeq" id="WP_340273815.1">
    <property type="nucleotide sequence ID" value="NZ_JBAKIA010000004.1"/>
</dbReference>
<dbReference type="PROSITE" id="PS50931">
    <property type="entry name" value="HTH_LYSR"/>
    <property type="match status" value="1"/>
</dbReference>
<evidence type="ECO:0000256" key="2">
    <source>
        <dbReference type="ARBA" id="ARBA00023015"/>
    </source>
</evidence>
<reference evidence="6 7" key="1">
    <citation type="submission" date="2024-02" db="EMBL/GenBank/DDBJ databases">
        <title>Roseibium algae sp. nov., isolated from marine alga (Grateloupia sp.), showing potential in myo-inositol conversion.</title>
        <authorList>
            <person name="Wang Y."/>
        </authorList>
    </citation>
    <scope>NUCLEOTIDE SEQUENCE [LARGE SCALE GENOMIC DNA]</scope>
    <source>
        <strain evidence="6 7">H3510</strain>
    </source>
</reference>